<dbReference type="RefSeq" id="WP_089323925.1">
    <property type="nucleotide sequence ID" value="NZ_FZOR01000001.1"/>
</dbReference>
<dbReference type="InterPro" id="IPR056132">
    <property type="entry name" value="DUF7715"/>
</dbReference>
<protein>
    <recommendedName>
        <fullName evidence="1">DUF7715 domain-containing protein</fullName>
    </recommendedName>
</protein>
<sequence>MALKLLTATNAGQGLRDNDFDWCVEGELVHIGLVCARDQGDPDGGCGCGRSFAGLNSHRATTTAMVREIPGFSEADYVMAIRSSLEQQGCDPSHAEHDAALLRCLVRDWPVGAIVERRLDEIVVRQVVQP</sequence>
<gene>
    <name evidence="2" type="ORF">SAMN05443665_1001185</name>
</gene>
<dbReference type="AlphaFoldDB" id="A0A239C2D5"/>
<feature type="domain" description="DUF7715" evidence="1">
    <location>
        <begin position="3"/>
        <end position="127"/>
    </location>
</feature>
<dbReference type="EMBL" id="FZOR01000001">
    <property type="protein sequence ID" value="SNS14290.1"/>
    <property type="molecule type" value="Genomic_DNA"/>
</dbReference>
<dbReference type="Pfam" id="PF24831">
    <property type="entry name" value="DUF7715"/>
    <property type="match status" value="1"/>
</dbReference>
<keyword evidence="3" id="KW-1185">Reference proteome</keyword>
<dbReference type="Proteomes" id="UP000198318">
    <property type="component" value="Unassembled WGS sequence"/>
</dbReference>
<dbReference type="OrthoDB" id="3476326at2"/>
<evidence type="ECO:0000313" key="3">
    <source>
        <dbReference type="Proteomes" id="UP000198318"/>
    </source>
</evidence>
<proteinExistence type="predicted"/>
<reference evidence="2 3" key="1">
    <citation type="submission" date="2017-06" db="EMBL/GenBank/DDBJ databases">
        <authorList>
            <person name="Kim H.J."/>
            <person name="Triplett B.A."/>
        </authorList>
    </citation>
    <scope>NUCLEOTIDE SEQUENCE [LARGE SCALE GENOMIC DNA]</scope>
    <source>
        <strain evidence="2 3">DSM 44715</strain>
    </source>
</reference>
<accession>A0A239C2D5</accession>
<organism evidence="2 3">
    <name type="scientific">Actinomadura meyerae</name>
    <dbReference type="NCBI Taxonomy" id="240840"/>
    <lineage>
        <taxon>Bacteria</taxon>
        <taxon>Bacillati</taxon>
        <taxon>Actinomycetota</taxon>
        <taxon>Actinomycetes</taxon>
        <taxon>Streptosporangiales</taxon>
        <taxon>Thermomonosporaceae</taxon>
        <taxon>Actinomadura</taxon>
    </lineage>
</organism>
<evidence type="ECO:0000259" key="1">
    <source>
        <dbReference type="Pfam" id="PF24831"/>
    </source>
</evidence>
<name>A0A239C2D5_9ACTN</name>
<evidence type="ECO:0000313" key="2">
    <source>
        <dbReference type="EMBL" id="SNS14290.1"/>
    </source>
</evidence>